<feature type="chain" id="PRO_5040324939" evidence="2">
    <location>
        <begin position="23"/>
        <end position="1240"/>
    </location>
</feature>
<feature type="compositionally biased region" description="Acidic residues" evidence="1">
    <location>
        <begin position="157"/>
        <end position="185"/>
    </location>
</feature>
<feature type="compositionally biased region" description="Low complexity" evidence="1">
    <location>
        <begin position="186"/>
        <end position="219"/>
    </location>
</feature>
<feature type="domain" description="Endoplasmic reticulum vesicle transporter C-terminal" evidence="3">
    <location>
        <begin position="436"/>
        <end position="481"/>
    </location>
</feature>
<protein>
    <submittedName>
        <fullName evidence="4">Reticulum-Golgi intermediate compartment protein 3</fullName>
    </submittedName>
</protein>
<feature type="compositionally biased region" description="Basic and acidic residues" evidence="1">
    <location>
        <begin position="57"/>
        <end position="71"/>
    </location>
</feature>
<keyword evidence="5" id="KW-1185">Reference proteome</keyword>
<dbReference type="EMBL" id="CAICTM010001304">
    <property type="protein sequence ID" value="CAB9522468.1"/>
    <property type="molecule type" value="Genomic_DNA"/>
</dbReference>
<evidence type="ECO:0000256" key="1">
    <source>
        <dbReference type="SAM" id="MobiDB-lite"/>
    </source>
</evidence>
<keyword evidence="2" id="KW-0732">Signal</keyword>
<organism evidence="4 5">
    <name type="scientific">Seminavis robusta</name>
    <dbReference type="NCBI Taxonomy" id="568900"/>
    <lineage>
        <taxon>Eukaryota</taxon>
        <taxon>Sar</taxon>
        <taxon>Stramenopiles</taxon>
        <taxon>Ochrophyta</taxon>
        <taxon>Bacillariophyta</taxon>
        <taxon>Bacillariophyceae</taxon>
        <taxon>Bacillariophycidae</taxon>
        <taxon>Naviculales</taxon>
        <taxon>Naviculaceae</taxon>
        <taxon>Seminavis</taxon>
    </lineage>
</organism>
<dbReference type="Pfam" id="PF07970">
    <property type="entry name" value="COPIIcoated_ERV"/>
    <property type="match status" value="2"/>
</dbReference>
<proteinExistence type="predicted"/>
<gene>
    <name evidence="4" type="ORF">SEMRO_1306_G261260.1</name>
</gene>
<accession>A0A9N8EKN3</accession>
<dbReference type="Proteomes" id="UP001153069">
    <property type="component" value="Unassembled WGS sequence"/>
</dbReference>
<feature type="compositionally biased region" description="Polar residues" evidence="1">
    <location>
        <begin position="226"/>
        <end position="249"/>
    </location>
</feature>
<dbReference type="InterPro" id="IPR012936">
    <property type="entry name" value="Erv_C"/>
</dbReference>
<evidence type="ECO:0000259" key="3">
    <source>
        <dbReference type="Pfam" id="PF07970"/>
    </source>
</evidence>
<feature type="domain" description="Endoplasmic reticulum vesicle transporter C-terminal" evidence="3">
    <location>
        <begin position="1202"/>
        <end position="1240"/>
    </location>
</feature>
<evidence type="ECO:0000256" key="2">
    <source>
        <dbReference type="SAM" id="SignalP"/>
    </source>
</evidence>
<feature type="signal peptide" evidence="2">
    <location>
        <begin position="1"/>
        <end position="22"/>
    </location>
</feature>
<feature type="region of interest" description="Disordered" evidence="1">
    <location>
        <begin position="496"/>
        <end position="518"/>
    </location>
</feature>
<dbReference type="Gene3D" id="2.100.10.50">
    <property type="match status" value="2"/>
</dbReference>
<dbReference type="OrthoDB" id="10266265at2759"/>
<feature type="compositionally biased region" description="Pro residues" evidence="1">
    <location>
        <begin position="504"/>
        <end position="518"/>
    </location>
</feature>
<feature type="compositionally biased region" description="Acidic residues" evidence="1">
    <location>
        <begin position="111"/>
        <end position="122"/>
    </location>
</feature>
<dbReference type="AlphaFoldDB" id="A0A9N8EKN3"/>
<feature type="compositionally biased region" description="Basic and acidic residues" evidence="1">
    <location>
        <begin position="91"/>
        <end position="110"/>
    </location>
</feature>
<comment type="caution">
    <text evidence="4">The sequence shown here is derived from an EMBL/GenBank/DDBJ whole genome shotgun (WGS) entry which is preliminary data.</text>
</comment>
<reference evidence="4" key="1">
    <citation type="submission" date="2020-06" db="EMBL/GenBank/DDBJ databases">
        <authorList>
            <consortium name="Plant Systems Biology data submission"/>
        </authorList>
    </citation>
    <scope>NUCLEOTIDE SEQUENCE</scope>
    <source>
        <strain evidence="4">D6</strain>
    </source>
</reference>
<evidence type="ECO:0000313" key="5">
    <source>
        <dbReference type="Proteomes" id="UP001153069"/>
    </source>
</evidence>
<feature type="region of interest" description="Disordered" evidence="1">
    <location>
        <begin position="28"/>
        <end position="249"/>
    </location>
</feature>
<sequence>MKVAQKLWFLAVVALSLHRTAARLSSVEGASDLGGSDNEANNEKRSLLPAIRSRHGLRLEKDVKMVEERKLKSSPSESEQHKPTKPNKTKGHAEPHSKKKDTKDKKHSESDSESDSESESESGSESTSIDLGEVAGKISEGAEYAQKSLSMFTSAPADEDEEDTTDADEESDGGEEESDGGEEESSSGASDYVDDSNNGTSESSNSSAESSETSDSSIAGSGGKAATTSSTVNTVPGNKVGTLSTQGNADGSAITVTFTASVPVGCGNGRCSSGDKSDEDVNNFQYVTAIAYIGRKDRCEPPFQKVLANSRRKEKIHACVSKNSLFGRPITALTIQDFKSCQSGFHLEGTLGKSDGNLNQGKGPPMYLCASKDKSNGDYIKNIQVSDFRPAAFARPVDLAGHDDGNLNFGTGKHGLWISIPDRVAFMKNAPYCGSCYGANTTAHQCCQTCDQIRDAYRKAGWRNDTAIFVSAAQCIREGLSASPTLSPTLMLDTAPRISQYGPPESPSVSPPTLPPTPRPTRLVGYTGTDYVTAIALTNGTCGPAFDYAKDEYGEKVDLNEAVVKAKELNHYLQTVKKIWKDRKKNYPNLEQSSHRGSFIAITALAPKWGNVADSPPVFLCISRNPIFGKPITGIQLVAGGGKCDNAESLYTQNAGLYGDTDGNLNQYDMKNREDSLTRFIRLCYSKDKTLASPIQDVQLVRTKPPESQRPDIVGVDDDGNVMGIRKAFLEKKLLEKCREKMHGAIKAFDDKCDSRNWYVVVGWVEKGCDYHEKSKVDAFNQFRAKAREYAKSVPGMGLWFKISRAPPTPAPTSKPTNFPTAAPIMTTPFPTISSPTNMNANYVTAIKFTTLSFGKKTRPDCKENFEPLGTEGCSLSADNATLIDGLNGFYVWACLSKNPLYGAPITALAVQSNNTCQDGFQLAGTAGKTTGDLNKGEGPPIYLCYSRDEGRGGPMASVTLSDTKPVEAERAVDLGSGDDGNLNFGTGQAGIWFKFYFAPPTQAPTSMPTPFPTPAPIVSTPFPTISSPTSSMNTNYVTALKFTTLHSLNPITLNTTTPDCGENFEQLQTEGGSLSTDDSSLNAGLTGIYIWACLSKNPMYGSPITALTVQSSNVCQDGYQLTGTEGETTGDLNSGEGPPLFLCYTRGENAGSSLESITLSDSKPADTERAFDLLSGDDGNINFGTGQAGRWFKIKRDCGSCYGANTTVQCCNTCEEVVNLYHAHNLVADQSGFVQCEDE</sequence>
<evidence type="ECO:0000313" key="4">
    <source>
        <dbReference type="EMBL" id="CAB9522468.1"/>
    </source>
</evidence>
<name>A0A9N8EKN3_9STRA</name>